<evidence type="ECO:0000256" key="5">
    <source>
        <dbReference type="ARBA" id="ARBA00022777"/>
    </source>
</evidence>
<dbReference type="Proteomes" id="UP000279673">
    <property type="component" value="Unassembled WGS sequence"/>
</dbReference>
<evidence type="ECO:0000256" key="7">
    <source>
        <dbReference type="ARBA" id="ARBA00023136"/>
    </source>
</evidence>
<dbReference type="GO" id="GO:0009927">
    <property type="term" value="F:histidine phosphotransfer kinase activity"/>
    <property type="evidence" value="ECO:0007669"/>
    <property type="project" value="TreeGrafter"/>
</dbReference>
<evidence type="ECO:0000256" key="6">
    <source>
        <dbReference type="ARBA" id="ARBA00023012"/>
    </source>
</evidence>
<dbReference type="InterPro" id="IPR035965">
    <property type="entry name" value="PAS-like_dom_sf"/>
</dbReference>
<dbReference type="SMART" id="SM00387">
    <property type="entry name" value="HATPase_c"/>
    <property type="match status" value="1"/>
</dbReference>
<dbReference type="PRINTS" id="PR00344">
    <property type="entry name" value="BCTRLSENSOR"/>
</dbReference>
<comment type="caution">
    <text evidence="10">The sequence shown here is derived from an EMBL/GenBank/DDBJ whole genome shotgun (WGS) entry which is preliminary data.</text>
</comment>
<dbReference type="PANTHER" id="PTHR43047">
    <property type="entry name" value="TWO-COMPONENT HISTIDINE PROTEIN KINASE"/>
    <property type="match status" value="1"/>
</dbReference>
<dbReference type="PANTHER" id="PTHR43047:SF72">
    <property type="entry name" value="OSMOSENSING HISTIDINE PROTEIN KINASE SLN1"/>
    <property type="match status" value="1"/>
</dbReference>
<keyword evidence="8" id="KW-0812">Transmembrane</keyword>
<keyword evidence="5 10" id="KW-0418">Kinase</keyword>
<dbReference type="SUPFAM" id="SSF55785">
    <property type="entry name" value="PYP-like sensor domain (PAS domain)"/>
    <property type="match status" value="1"/>
</dbReference>
<dbReference type="FunFam" id="1.10.287.130:FF:000001">
    <property type="entry name" value="Two-component sensor histidine kinase"/>
    <property type="match status" value="1"/>
</dbReference>
<dbReference type="InterPro" id="IPR036097">
    <property type="entry name" value="HisK_dim/P_sf"/>
</dbReference>
<dbReference type="SMART" id="SM00388">
    <property type="entry name" value="HisKA"/>
    <property type="match status" value="1"/>
</dbReference>
<dbReference type="EC" id="2.7.13.3" evidence="2"/>
<feature type="transmembrane region" description="Helical" evidence="8">
    <location>
        <begin position="73"/>
        <end position="94"/>
    </location>
</feature>
<dbReference type="Pfam" id="PF16927">
    <property type="entry name" value="HisKA_7TM"/>
    <property type="match status" value="1"/>
</dbReference>
<feature type="transmembrane region" description="Helical" evidence="8">
    <location>
        <begin position="185"/>
        <end position="206"/>
    </location>
</feature>
<keyword evidence="11" id="KW-1185">Reference proteome</keyword>
<gene>
    <name evidence="10" type="ORF">DYS74_07235</name>
</gene>
<evidence type="ECO:0000256" key="2">
    <source>
        <dbReference type="ARBA" id="ARBA00012438"/>
    </source>
</evidence>
<evidence type="ECO:0000256" key="1">
    <source>
        <dbReference type="ARBA" id="ARBA00000085"/>
    </source>
</evidence>
<accession>A0A421BRW9</accession>
<dbReference type="Gene3D" id="1.10.287.130">
    <property type="match status" value="1"/>
</dbReference>
<reference evidence="10 11" key="1">
    <citation type="submission" date="2018-10" db="EMBL/GenBank/DDBJ databases">
        <title>Rhodobacter sp . BO-81.</title>
        <authorList>
            <person name="Im W.T."/>
        </authorList>
    </citation>
    <scope>NUCLEOTIDE SEQUENCE [LARGE SCALE GENOMIC DNA]</scope>
    <source>
        <strain evidence="10 11">BO-81</strain>
    </source>
</reference>
<dbReference type="Pfam" id="PF00512">
    <property type="entry name" value="HisKA"/>
    <property type="match status" value="1"/>
</dbReference>
<dbReference type="Pfam" id="PF02518">
    <property type="entry name" value="HATPase_c"/>
    <property type="match status" value="1"/>
</dbReference>
<feature type="transmembrane region" description="Helical" evidence="8">
    <location>
        <begin position="218"/>
        <end position="236"/>
    </location>
</feature>
<comment type="catalytic activity">
    <reaction evidence="1">
        <text>ATP + protein L-histidine = ADP + protein N-phospho-L-histidine.</text>
        <dbReference type="EC" id="2.7.13.3"/>
    </reaction>
</comment>
<evidence type="ECO:0000313" key="11">
    <source>
        <dbReference type="Proteomes" id="UP000279673"/>
    </source>
</evidence>
<dbReference type="AlphaFoldDB" id="A0A421BRW9"/>
<dbReference type="PROSITE" id="PS50109">
    <property type="entry name" value="HIS_KIN"/>
    <property type="match status" value="1"/>
</dbReference>
<dbReference type="SUPFAM" id="SSF47384">
    <property type="entry name" value="Homodimeric domain of signal transducing histidine kinase"/>
    <property type="match status" value="1"/>
</dbReference>
<dbReference type="Gene3D" id="3.30.565.10">
    <property type="entry name" value="Histidine kinase-like ATPase, C-terminal domain"/>
    <property type="match status" value="1"/>
</dbReference>
<organism evidence="10 11">
    <name type="scientific">Paenirhodobacter hankyongi</name>
    <dbReference type="NCBI Taxonomy" id="2294033"/>
    <lineage>
        <taxon>Bacteria</taxon>
        <taxon>Pseudomonadati</taxon>
        <taxon>Pseudomonadota</taxon>
        <taxon>Alphaproteobacteria</taxon>
        <taxon>Rhodobacterales</taxon>
        <taxon>Rhodobacter group</taxon>
        <taxon>Paenirhodobacter</taxon>
    </lineage>
</organism>
<keyword evidence="7 8" id="KW-0472">Membrane</keyword>
<dbReference type="InterPro" id="IPR036890">
    <property type="entry name" value="HATPase_C_sf"/>
</dbReference>
<keyword evidence="6" id="KW-0902">Two-component regulatory system</keyword>
<dbReference type="InterPro" id="IPR003661">
    <property type="entry name" value="HisK_dim/P_dom"/>
</dbReference>
<feature type="transmembrane region" description="Helical" evidence="8">
    <location>
        <begin position="150"/>
        <end position="173"/>
    </location>
</feature>
<dbReference type="CDD" id="cd00082">
    <property type="entry name" value="HisKA"/>
    <property type="match status" value="1"/>
</dbReference>
<protein>
    <recommendedName>
        <fullName evidence="2">histidine kinase</fullName>
        <ecNumber evidence="2">2.7.13.3</ecNumber>
    </recommendedName>
</protein>
<evidence type="ECO:0000256" key="8">
    <source>
        <dbReference type="SAM" id="Phobius"/>
    </source>
</evidence>
<dbReference type="GO" id="GO:0000155">
    <property type="term" value="F:phosphorelay sensor kinase activity"/>
    <property type="evidence" value="ECO:0007669"/>
    <property type="project" value="InterPro"/>
</dbReference>
<dbReference type="InterPro" id="IPR003594">
    <property type="entry name" value="HATPase_dom"/>
</dbReference>
<feature type="domain" description="Histidine kinase" evidence="9">
    <location>
        <begin position="375"/>
        <end position="594"/>
    </location>
</feature>
<keyword evidence="8" id="KW-1133">Transmembrane helix</keyword>
<dbReference type="RefSeq" id="WP_121532340.1">
    <property type="nucleotide sequence ID" value="NZ_RCHI01000005.1"/>
</dbReference>
<proteinExistence type="predicted"/>
<dbReference type="FunFam" id="3.30.565.10:FF:000006">
    <property type="entry name" value="Sensor histidine kinase WalK"/>
    <property type="match status" value="1"/>
</dbReference>
<keyword evidence="4" id="KW-0808">Transferase</keyword>
<sequence>MPCLTNLEFSLAPATAAALWAVCALILASVMRNNRFAGQPAFVLTFLAMLWWLFTVTMDLASPGESCKVGWSLAAWPGITLLPIAWTFFVFDYTMNASRRRRPIRLLLYIGLPSLVSLIALTNSQTHLLYGTGTRLVTEDGRSFVYFDHGPLFFTVAAGLYIFVCSALGVLVYALIMAKRIIRPFLSVLIVVTSAPLAGNLAYVLGEVTVFGFDPTPFLFAVSLIALSWLLLNNTMMDTAAQGRNLLFYVIQDPVIIIDAAGRFASANPAARALFNKKMLKHGESIERLERIGPFLQSFIETGVFDSTDPIRLRGRIFEPRIRPIDSPIQTKTSLLGWSVSLVDITEREHAAEALREALAHAKAANHAKSQFLAMISHELRTPLTSIKGGLDLALHGATGELNEPLRNLLTIAQRNSLRLMKLVDDVLDLQKLDLSTITLELRDLDADAFLHDVIEEYEAYATEADVRLVMVSEPVNRQVRVDPDRLKQVVGNVISNAVKFSPEGGRVECSTRRGETMLRVSIRDSGIGIPENKEDQVFGRFHQVESSAAKASGGSGLGMHIAKILIERMGGAICYESRLGHGTTFHIDIPFAPQAAPEVAAVPAGA</sequence>
<dbReference type="EMBL" id="RCHI01000005">
    <property type="protein sequence ID" value="RLL71020.1"/>
    <property type="molecule type" value="Genomic_DNA"/>
</dbReference>
<dbReference type="InterPro" id="IPR004358">
    <property type="entry name" value="Sig_transdc_His_kin-like_C"/>
</dbReference>
<evidence type="ECO:0000259" key="9">
    <source>
        <dbReference type="PROSITE" id="PS50109"/>
    </source>
</evidence>
<dbReference type="InterPro" id="IPR005467">
    <property type="entry name" value="His_kinase_dom"/>
</dbReference>
<dbReference type="SUPFAM" id="SSF55874">
    <property type="entry name" value="ATPase domain of HSP90 chaperone/DNA topoisomerase II/histidine kinase"/>
    <property type="match status" value="1"/>
</dbReference>
<dbReference type="Gene3D" id="3.30.450.20">
    <property type="entry name" value="PAS domain"/>
    <property type="match status" value="1"/>
</dbReference>
<evidence type="ECO:0000313" key="10">
    <source>
        <dbReference type="EMBL" id="RLL71020.1"/>
    </source>
</evidence>
<evidence type="ECO:0000256" key="3">
    <source>
        <dbReference type="ARBA" id="ARBA00022553"/>
    </source>
</evidence>
<feature type="transmembrane region" description="Helical" evidence="8">
    <location>
        <begin position="106"/>
        <end position="130"/>
    </location>
</feature>
<dbReference type="GO" id="GO:0005886">
    <property type="term" value="C:plasma membrane"/>
    <property type="evidence" value="ECO:0007669"/>
    <property type="project" value="TreeGrafter"/>
</dbReference>
<feature type="transmembrane region" description="Helical" evidence="8">
    <location>
        <begin position="42"/>
        <end position="61"/>
    </location>
</feature>
<evidence type="ECO:0000256" key="4">
    <source>
        <dbReference type="ARBA" id="ARBA00022679"/>
    </source>
</evidence>
<name>A0A421BRW9_9RHOB</name>
<dbReference type="InterPro" id="IPR031621">
    <property type="entry name" value="HisKA_7TM"/>
</dbReference>
<keyword evidence="3" id="KW-0597">Phosphoprotein</keyword>
<feature type="transmembrane region" description="Helical" evidence="8">
    <location>
        <begin position="12"/>
        <end position="30"/>
    </location>
</feature>